<dbReference type="Pfam" id="PF08238">
    <property type="entry name" value="Sel1"/>
    <property type="match status" value="14"/>
</dbReference>
<name>A0A1T0B8S4_9PAST</name>
<dbReference type="OrthoDB" id="1442375at2"/>
<evidence type="ECO:0000313" key="3">
    <source>
        <dbReference type="Proteomes" id="UP000190023"/>
    </source>
</evidence>
<dbReference type="Gene3D" id="1.25.40.10">
    <property type="entry name" value="Tetratricopeptide repeat domain"/>
    <property type="match status" value="4"/>
</dbReference>
<evidence type="ECO:0000313" key="2">
    <source>
        <dbReference type="EMBL" id="OOS06161.1"/>
    </source>
</evidence>
<reference evidence="2 3" key="1">
    <citation type="submission" date="2017-02" db="EMBL/GenBank/DDBJ databases">
        <title>Draft genome sequence of Haemophilus felis CCUG 31170 type strain.</title>
        <authorList>
            <person name="Engstrom-Jakobsson H."/>
            <person name="Salva-Serra F."/>
            <person name="Thorell K."/>
            <person name="Gonzales-Siles L."/>
            <person name="Karlsson R."/>
            <person name="Boulund F."/>
            <person name="Engstrand L."/>
            <person name="Kristiansson E."/>
            <person name="Moore E."/>
        </authorList>
    </citation>
    <scope>NUCLEOTIDE SEQUENCE [LARGE SCALE GENOMIC DNA]</scope>
    <source>
        <strain evidence="2 3">CCUG 31170</strain>
    </source>
</reference>
<dbReference type="EMBL" id="MUYB01000010">
    <property type="protein sequence ID" value="OOS06161.1"/>
    <property type="molecule type" value="Genomic_DNA"/>
</dbReference>
<keyword evidence="1" id="KW-0732">Signal</keyword>
<accession>A0A1T0B8S4</accession>
<dbReference type="InterPro" id="IPR050767">
    <property type="entry name" value="Sel1_AlgK"/>
</dbReference>
<dbReference type="PANTHER" id="PTHR11102:SF147">
    <property type="entry name" value="SEL1L ADAPTOR SUBUNIT OF ERAD E3 UBIQUITIN LIGASE"/>
    <property type="match status" value="1"/>
</dbReference>
<feature type="chain" id="PRO_5012639670" description="Sel1 repeat family protein" evidence="1">
    <location>
        <begin position="24"/>
        <end position="783"/>
    </location>
</feature>
<dbReference type="AlphaFoldDB" id="A0A1T0B8S4"/>
<gene>
    <name evidence="2" type="ORF">B0188_02830</name>
</gene>
<organism evidence="2 3">
    <name type="scientific">[Haemophilus] felis</name>
    <dbReference type="NCBI Taxonomy" id="123822"/>
    <lineage>
        <taxon>Bacteria</taxon>
        <taxon>Pseudomonadati</taxon>
        <taxon>Pseudomonadota</taxon>
        <taxon>Gammaproteobacteria</taxon>
        <taxon>Pasteurellales</taxon>
        <taxon>Pasteurellaceae</taxon>
    </lineage>
</organism>
<proteinExistence type="predicted"/>
<dbReference type="SMART" id="SM00671">
    <property type="entry name" value="SEL1"/>
    <property type="match status" value="15"/>
</dbReference>
<evidence type="ECO:0008006" key="4">
    <source>
        <dbReference type="Google" id="ProtNLM"/>
    </source>
</evidence>
<comment type="caution">
    <text evidence="2">The sequence shown here is derived from an EMBL/GenBank/DDBJ whole genome shotgun (WGS) entry which is preliminary data.</text>
</comment>
<dbReference type="PANTHER" id="PTHR11102">
    <property type="entry name" value="SEL-1-LIKE PROTEIN"/>
    <property type="match status" value="1"/>
</dbReference>
<dbReference type="STRING" id="123822.B0188_02830"/>
<feature type="signal peptide" evidence="1">
    <location>
        <begin position="1"/>
        <end position="23"/>
    </location>
</feature>
<dbReference type="SUPFAM" id="SSF81901">
    <property type="entry name" value="HCP-like"/>
    <property type="match status" value="4"/>
</dbReference>
<keyword evidence="3" id="KW-1185">Reference proteome</keyword>
<dbReference type="Proteomes" id="UP000190023">
    <property type="component" value="Unassembled WGS sequence"/>
</dbReference>
<evidence type="ECO:0000256" key="1">
    <source>
        <dbReference type="SAM" id="SignalP"/>
    </source>
</evidence>
<dbReference type="InterPro" id="IPR006597">
    <property type="entry name" value="Sel1-like"/>
</dbReference>
<sequence>MTSLIRYIWLLCCLSLASAAAFSQFEQNDKQDLIQRYIDDAEAGYVFAQVNMAKIHIRHKDYYEGAKWLRKAAEQKDNEARLGLAKLYFNGWGVEKNLEQAKYWLNLVEEDGEFGFRFLAEAEFLKASLLLEEPDAANNPSIQQEAERLLTFAVEHNSAAAQAALGEYYLQGSNGFKQDPVQGCALLEKASQSIYPSANFFLGRCYAEGLGNVKIDKPKALALFELAAKQGEWAGANNAGLMLLAGDGVPENPEKALQWFQLSANEKNTEAMMILAHTYREGKKVTLNYKLAEYWALEAAKVEPENIAAITLLAELYIHLKSGLQDFSKAKYWLEKGVKLQDPASAFGLAWLNYHHNLSGDNSLAEAKFWATKAVAWGRKDAQTILDAINANENPFKPYATLKDLQTAAQKGNADAQFTLANFYIEGKHLNKDPKKAFQFMQKAAKQHFTAAFDKLGLFYMNGFGVKKDLKQALNWFKKSALSGDAQGQYHLASIYLDGIGVKRNKDKALEWFKKAAEQNLASAQLELARLYLDNDSPKKDIEAGLYWLTKSAEQNDPESIKWLSHIYFYGGGGVEQNNELAKKWLKQIFPDDKQAVAQLTMIAIQEENYDDAFDYLQPLLETKLIYKPSGQTELREFVQQHFLRWLEKPAHQEQYHFILGELYLSFNNINKAIYHYTKAAEQGYHIAHFYLVFIYGMSDPRHKVNIDKIFFHLEKAAQAKIVEAQYLLAQLYSSDDPMFSTKRNNKLALKWAKAAVQQGFLPAVELQKTLQEKVKNKKKAQK</sequence>
<dbReference type="InterPro" id="IPR011990">
    <property type="entry name" value="TPR-like_helical_dom_sf"/>
</dbReference>
<protein>
    <recommendedName>
        <fullName evidence="4">Sel1 repeat family protein</fullName>
    </recommendedName>
</protein>